<dbReference type="Gene3D" id="3.40.50.10260">
    <property type="entry name" value="YjeF N-terminal domain"/>
    <property type="match status" value="1"/>
</dbReference>
<dbReference type="EMBL" id="JAWMAJ010000417">
    <property type="protein sequence ID" value="MDV7224001.1"/>
    <property type="molecule type" value="Genomic_DNA"/>
</dbReference>
<gene>
    <name evidence="2" type="ORF">R5A26_49610</name>
</gene>
<accession>A0ABU4FVK5</accession>
<evidence type="ECO:0000313" key="2">
    <source>
        <dbReference type="EMBL" id="MDV7224001.1"/>
    </source>
</evidence>
<proteinExistence type="predicted"/>
<name>A0ABU4FVK5_9ACTN</name>
<organism evidence="2 3">
    <name type="scientific">Streptomyces prunicolor</name>
    <dbReference type="NCBI Taxonomy" id="67348"/>
    <lineage>
        <taxon>Bacteria</taxon>
        <taxon>Bacillati</taxon>
        <taxon>Actinomycetota</taxon>
        <taxon>Actinomycetes</taxon>
        <taxon>Kitasatosporales</taxon>
        <taxon>Streptomycetaceae</taxon>
        <taxon>Streptomyces</taxon>
    </lineage>
</organism>
<dbReference type="SUPFAM" id="SSF64153">
    <property type="entry name" value="YjeF N-terminal domain-like"/>
    <property type="match status" value="1"/>
</dbReference>
<protein>
    <submittedName>
        <fullName evidence="2">NAD(P)H-hydrate epimerase</fullName>
    </submittedName>
</protein>
<dbReference type="Pfam" id="PF03853">
    <property type="entry name" value="YjeF_N"/>
    <property type="match status" value="1"/>
</dbReference>
<feature type="domain" description="YjeF N-terminal" evidence="1">
    <location>
        <begin position="10"/>
        <end position="76"/>
    </location>
</feature>
<comment type="caution">
    <text evidence="2">The sequence shown here is derived from an EMBL/GenBank/DDBJ whole genome shotgun (WGS) entry which is preliminary data.</text>
</comment>
<dbReference type="Proteomes" id="UP001187346">
    <property type="component" value="Unassembled WGS sequence"/>
</dbReference>
<dbReference type="RefSeq" id="WP_317776238.1">
    <property type="nucleotide sequence ID" value="NZ_JAWMAJ010000417.1"/>
</dbReference>
<keyword evidence="3" id="KW-1185">Reference proteome</keyword>
<feature type="non-terminal residue" evidence="2">
    <location>
        <position position="76"/>
    </location>
</feature>
<reference evidence="2 3" key="1">
    <citation type="submission" date="2023-10" db="EMBL/GenBank/DDBJ databases">
        <title>Characterization of rhizosphere-enriched actinobacteria from wheat plants lab-grown on chernevaya soil.</title>
        <authorList>
            <person name="Tikhonova E.N."/>
            <person name="Konopkin A."/>
            <person name="Kravchenko I.K."/>
        </authorList>
    </citation>
    <scope>NUCLEOTIDE SEQUENCE [LARGE SCALE GENOMIC DNA]</scope>
    <source>
        <strain evidence="2 3">RR29</strain>
    </source>
</reference>
<evidence type="ECO:0000313" key="3">
    <source>
        <dbReference type="Proteomes" id="UP001187346"/>
    </source>
</evidence>
<dbReference type="PROSITE" id="PS51385">
    <property type="entry name" value="YJEF_N"/>
    <property type="match status" value="1"/>
</dbReference>
<dbReference type="InterPro" id="IPR036652">
    <property type="entry name" value="YjeF_N_dom_sf"/>
</dbReference>
<dbReference type="InterPro" id="IPR004443">
    <property type="entry name" value="YjeF_N_dom"/>
</dbReference>
<sequence length="76" mass="7861">MRTAYSVETVRAAERRLMARVPEGALMQRAAAGLAVACAQLLGRVYGSRVVLLVGSGDNGGDALYAGARLARRGAA</sequence>
<evidence type="ECO:0000259" key="1">
    <source>
        <dbReference type="PROSITE" id="PS51385"/>
    </source>
</evidence>